<evidence type="ECO:0000313" key="2">
    <source>
        <dbReference type="EMBL" id="MBW8684306.1"/>
    </source>
</evidence>
<dbReference type="Proteomes" id="UP000812961">
    <property type="component" value="Unassembled WGS sequence"/>
</dbReference>
<feature type="compositionally biased region" description="Polar residues" evidence="1">
    <location>
        <begin position="67"/>
        <end position="96"/>
    </location>
</feature>
<feature type="compositionally biased region" description="Polar residues" evidence="1">
    <location>
        <begin position="122"/>
        <end position="157"/>
    </location>
</feature>
<keyword evidence="3" id="KW-1185">Reference proteome</keyword>
<name>A0ABS7GA39_9BACT</name>
<feature type="region of interest" description="Disordered" evidence="1">
    <location>
        <begin position="40"/>
        <end position="163"/>
    </location>
</feature>
<accession>A0ABS7GA39</accession>
<dbReference type="EMBL" id="JAICCF010000001">
    <property type="protein sequence ID" value="MBW8684306.1"/>
    <property type="molecule type" value="Genomic_DNA"/>
</dbReference>
<reference evidence="2 3" key="1">
    <citation type="submission" date="2021-08" db="EMBL/GenBank/DDBJ databases">
        <title>The genome sequence of Chitinophaga sp. B61.</title>
        <authorList>
            <person name="Zhang X."/>
        </authorList>
    </citation>
    <scope>NUCLEOTIDE SEQUENCE [LARGE SCALE GENOMIC DNA]</scope>
    <source>
        <strain evidence="2 3">B61</strain>
    </source>
</reference>
<dbReference type="RefSeq" id="WP_220249486.1">
    <property type="nucleotide sequence ID" value="NZ_JAICCF010000001.1"/>
</dbReference>
<proteinExistence type="predicted"/>
<organism evidence="2 3">
    <name type="scientific">Chitinophaga rhizophila</name>
    <dbReference type="NCBI Taxonomy" id="2866212"/>
    <lineage>
        <taxon>Bacteria</taxon>
        <taxon>Pseudomonadati</taxon>
        <taxon>Bacteroidota</taxon>
        <taxon>Chitinophagia</taxon>
        <taxon>Chitinophagales</taxon>
        <taxon>Chitinophagaceae</taxon>
        <taxon>Chitinophaga</taxon>
    </lineage>
</organism>
<gene>
    <name evidence="2" type="ORF">K1Y79_08175</name>
</gene>
<evidence type="ECO:0000313" key="3">
    <source>
        <dbReference type="Proteomes" id="UP000812961"/>
    </source>
</evidence>
<sequence>MKPYALLITLFFSGLSATIAQERTRDKLFPQFKEDYAKMQQKEEKLKTTQRNTATRSTKEQLFTDYRPQNMTTRSSNLPKTNKPTGKNASDISSQEALKAHKARQPQLPAQVIVPDQGGETSGNAPVKSSSPVISPAKSNQGQPGTTAPANGAVNKSFQRKKQ</sequence>
<protein>
    <submittedName>
        <fullName evidence="2">Uncharacterized protein</fullName>
    </submittedName>
</protein>
<evidence type="ECO:0000256" key="1">
    <source>
        <dbReference type="SAM" id="MobiDB-lite"/>
    </source>
</evidence>
<comment type="caution">
    <text evidence="2">The sequence shown here is derived from an EMBL/GenBank/DDBJ whole genome shotgun (WGS) entry which is preliminary data.</text>
</comment>